<protein>
    <submittedName>
        <fullName evidence="1">Uncharacterized protein</fullName>
    </submittedName>
</protein>
<gene>
    <name evidence="1" type="ORF">QQF64_004096</name>
</gene>
<accession>A0ABR3MN65</accession>
<evidence type="ECO:0000313" key="2">
    <source>
        <dbReference type="Proteomes" id="UP001558613"/>
    </source>
</evidence>
<organism evidence="1 2">
    <name type="scientific">Cirrhinus molitorella</name>
    <name type="common">mud carp</name>
    <dbReference type="NCBI Taxonomy" id="172907"/>
    <lineage>
        <taxon>Eukaryota</taxon>
        <taxon>Metazoa</taxon>
        <taxon>Chordata</taxon>
        <taxon>Craniata</taxon>
        <taxon>Vertebrata</taxon>
        <taxon>Euteleostomi</taxon>
        <taxon>Actinopterygii</taxon>
        <taxon>Neopterygii</taxon>
        <taxon>Teleostei</taxon>
        <taxon>Ostariophysi</taxon>
        <taxon>Cypriniformes</taxon>
        <taxon>Cyprinidae</taxon>
        <taxon>Labeoninae</taxon>
        <taxon>Labeonini</taxon>
        <taxon>Cirrhinus</taxon>
    </lineage>
</organism>
<evidence type="ECO:0000313" key="1">
    <source>
        <dbReference type="EMBL" id="KAL1266069.1"/>
    </source>
</evidence>
<name>A0ABR3MN65_9TELE</name>
<dbReference type="Proteomes" id="UP001558613">
    <property type="component" value="Unassembled WGS sequence"/>
</dbReference>
<dbReference type="EMBL" id="JAYMGO010000011">
    <property type="protein sequence ID" value="KAL1266069.1"/>
    <property type="molecule type" value="Genomic_DNA"/>
</dbReference>
<reference evidence="1 2" key="1">
    <citation type="submission" date="2023-09" db="EMBL/GenBank/DDBJ databases">
        <authorList>
            <person name="Wang M."/>
        </authorList>
    </citation>
    <scope>NUCLEOTIDE SEQUENCE [LARGE SCALE GENOMIC DNA]</scope>
    <source>
        <strain evidence="1">GT-2023</strain>
        <tissue evidence="1">Liver</tissue>
    </source>
</reference>
<proteinExistence type="predicted"/>
<comment type="caution">
    <text evidence="1">The sequence shown here is derived from an EMBL/GenBank/DDBJ whole genome shotgun (WGS) entry which is preliminary data.</text>
</comment>
<sequence>MLYELTAATVYVLLSRWRELNFVERIFRLAVYLLPHVSPRVVVEDAGRMHAISFAQLAARSTDSEFPNAGMLETRMDAGGGMRLCALGAFRRLERASYGKPEKQMQIGKRCKTKIPDGE</sequence>
<keyword evidence="2" id="KW-1185">Reference proteome</keyword>